<evidence type="ECO:0000313" key="2">
    <source>
        <dbReference type="EMBL" id="WTZ13168.1"/>
    </source>
</evidence>
<sequence length="124" mass="13898">MPARNVARPGDLTGRAKAALAKEHAEELSRRENEISLMNAAAAAERDDTVHEAKPRQPEAVVDTVVEVADAIEVETPMREFRVNTSLENMTFGHGNHFDFEEGVRYKAPKALYDHLDSLGYIWH</sequence>
<proteinExistence type="predicted"/>
<feature type="compositionally biased region" description="Basic and acidic residues" evidence="1">
    <location>
        <begin position="20"/>
        <end position="30"/>
    </location>
</feature>
<accession>A0AAU3I9W6</accession>
<dbReference type="EMBL" id="CP109546">
    <property type="protein sequence ID" value="WTZ13168.1"/>
    <property type="molecule type" value="Genomic_DNA"/>
</dbReference>
<feature type="region of interest" description="Disordered" evidence="1">
    <location>
        <begin position="1"/>
        <end position="30"/>
    </location>
</feature>
<gene>
    <name evidence="2" type="ORF">OG699_37540</name>
</gene>
<reference evidence="2" key="1">
    <citation type="submission" date="2022-10" db="EMBL/GenBank/DDBJ databases">
        <title>The complete genomes of actinobacterial strains from the NBC collection.</title>
        <authorList>
            <person name="Joergensen T.S."/>
            <person name="Alvarez Arevalo M."/>
            <person name="Sterndorff E.B."/>
            <person name="Faurdal D."/>
            <person name="Vuksanovic O."/>
            <person name="Mourched A.-S."/>
            <person name="Charusanti P."/>
            <person name="Shaw S."/>
            <person name="Blin K."/>
            <person name="Weber T."/>
        </authorList>
    </citation>
    <scope>NUCLEOTIDE SEQUENCE</scope>
    <source>
        <strain evidence="2">NBC_01393</strain>
    </source>
</reference>
<dbReference type="AlphaFoldDB" id="A0AAU3I9W6"/>
<protein>
    <submittedName>
        <fullName evidence="2">Uncharacterized protein</fullName>
    </submittedName>
</protein>
<organism evidence="2">
    <name type="scientific">Streptomyces sp. NBC_01393</name>
    <dbReference type="NCBI Taxonomy" id="2903851"/>
    <lineage>
        <taxon>Bacteria</taxon>
        <taxon>Bacillati</taxon>
        <taxon>Actinomycetota</taxon>
        <taxon>Actinomycetes</taxon>
        <taxon>Kitasatosporales</taxon>
        <taxon>Streptomycetaceae</taxon>
        <taxon>Streptomyces</taxon>
    </lineage>
</organism>
<name>A0AAU3I9W6_9ACTN</name>
<evidence type="ECO:0000256" key="1">
    <source>
        <dbReference type="SAM" id="MobiDB-lite"/>
    </source>
</evidence>